<feature type="transmembrane region" description="Helical" evidence="1">
    <location>
        <begin position="70"/>
        <end position="98"/>
    </location>
</feature>
<gene>
    <name evidence="2" type="ORF">Tco_0749200</name>
</gene>
<evidence type="ECO:0000313" key="3">
    <source>
        <dbReference type="Proteomes" id="UP001151760"/>
    </source>
</evidence>
<reference evidence="2" key="2">
    <citation type="submission" date="2022-01" db="EMBL/GenBank/DDBJ databases">
        <authorList>
            <person name="Yamashiro T."/>
            <person name="Shiraishi A."/>
            <person name="Satake H."/>
            <person name="Nakayama K."/>
        </authorList>
    </citation>
    <scope>NUCLEOTIDE SEQUENCE</scope>
</reference>
<keyword evidence="1" id="KW-1133">Transmembrane helix</keyword>
<accession>A0ABQ4YXQ6</accession>
<keyword evidence="1" id="KW-0812">Transmembrane</keyword>
<keyword evidence="3" id="KW-1185">Reference proteome</keyword>
<comment type="caution">
    <text evidence="2">The sequence shown here is derived from an EMBL/GenBank/DDBJ whole genome shotgun (WGS) entry which is preliminary data.</text>
</comment>
<proteinExistence type="predicted"/>
<organism evidence="2 3">
    <name type="scientific">Tanacetum coccineum</name>
    <dbReference type="NCBI Taxonomy" id="301880"/>
    <lineage>
        <taxon>Eukaryota</taxon>
        <taxon>Viridiplantae</taxon>
        <taxon>Streptophyta</taxon>
        <taxon>Embryophyta</taxon>
        <taxon>Tracheophyta</taxon>
        <taxon>Spermatophyta</taxon>
        <taxon>Magnoliopsida</taxon>
        <taxon>eudicotyledons</taxon>
        <taxon>Gunneridae</taxon>
        <taxon>Pentapetalae</taxon>
        <taxon>asterids</taxon>
        <taxon>campanulids</taxon>
        <taxon>Asterales</taxon>
        <taxon>Asteraceae</taxon>
        <taxon>Asteroideae</taxon>
        <taxon>Anthemideae</taxon>
        <taxon>Anthemidinae</taxon>
        <taxon>Tanacetum</taxon>
    </lineage>
</organism>
<evidence type="ECO:0000313" key="2">
    <source>
        <dbReference type="EMBL" id="GJS82659.1"/>
    </source>
</evidence>
<sequence>MHLDLTTCIVAMWRVIGKGFDEYVAACRSMGAKQVLGGFGIGAGKIEKMIITSWVVDSWRRQMIRRAMNGVISGIRVVIAGASVLIGGVGMVVGFGVVCCRTGGFRLVSSLSSSASAKIDSSGTPGFSQFIHYEATKYQRLLTFSCLS</sequence>
<name>A0ABQ4YXQ6_9ASTR</name>
<keyword evidence="1" id="KW-0472">Membrane</keyword>
<evidence type="ECO:0000256" key="1">
    <source>
        <dbReference type="SAM" id="Phobius"/>
    </source>
</evidence>
<protein>
    <submittedName>
        <fullName evidence="2">Uncharacterized protein</fullName>
    </submittedName>
</protein>
<dbReference type="Proteomes" id="UP001151760">
    <property type="component" value="Unassembled WGS sequence"/>
</dbReference>
<reference evidence="2" key="1">
    <citation type="journal article" date="2022" name="Int. J. Mol. Sci.">
        <title>Draft Genome of Tanacetum Coccineum: Genomic Comparison of Closely Related Tanacetum-Family Plants.</title>
        <authorList>
            <person name="Yamashiro T."/>
            <person name="Shiraishi A."/>
            <person name="Nakayama K."/>
            <person name="Satake H."/>
        </authorList>
    </citation>
    <scope>NUCLEOTIDE SEQUENCE</scope>
</reference>
<dbReference type="EMBL" id="BQNB010010841">
    <property type="protein sequence ID" value="GJS82659.1"/>
    <property type="molecule type" value="Genomic_DNA"/>
</dbReference>